<feature type="transmembrane region" description="Helical" evidence="6">
    <location>
        <begin position="122"/>
        <end position="142"/>
    </location>
</feature>
<evidence type="ECO:0000256" key="1">
    <source>
        <dbReference type="ARBA" id="ARBA00004141"/>
    </source>
</evidence>
<keyword evidence="9" id="KW-1185">Reference proteome</keyword>
<accession>U4LV74</accession>
<keyword evidence="4 6" id="KW-1133">Transmembrane helix</keyword>
<dbReference type="Pfam" id="PF02544">
    <property type="entry name" value="Steroid_dh"/>
    <property type="match status" value="1"/>
</dbReference>
<dbReference type="GO" id="GO:0016627">
    <property type="term" value="F:oxidoreductase activity, acting on the CH-CH group of donors"/>
    <property type="evidence" value="ECO:0007669"/>
    <property type="project" value="InterPro"/>
</dbReference>
<proteinExistence type="inferred from homology"/>
<protein>
    <submittedName>
        <fullName evidence="8">Similar to Uncharacterized protein C9.08c acc. no. Q9UT20</fullName>
    </submittedName>
</protein>
<dbReference type="OrthoDB" id="5788137at2759"/>
<dbReference type="PROSITE" id="PS50244">
    <property type="entry name" value="S5A_REDUCTASE"/>
    <property type="match status" value="1"/>
</dbReference>
<dbReference type="AlphaFoldDB" id="U4LV74"/>
<evidence type="ECO:0000256" key="3">
    <source>
        <dbReference type="ARBA" id="ARBA00022692"/>
    </source>
</evidence>
<evidence type="ECO:0000256" key="4">
    <source>
        <dbReference type="ARBA" id="ARBA00022989"/>
    </source>
</evidence>
<evidence type="ECO:0000259" key="7">
    <source>
        <dbReference type="Pfam" id="PF02544"/>
    </source>
</evidence>
<name>U4LV74_PYROM</name>
<feature type="transmembrane region" description="Helical" evidence="6">
    <location>
        <begin position="154"/>
        <end position="173"/>
    </location>
</feature>
<evidence type="ECO:0000313" key="9">
    <source>
        <dbReference type="Proteomes" id="UP000018144"/>
    </source>
</evidence>
<evidence type="ECO:0000256" key="6">
    <source>
        <dbReference type="SAM" id="Phobius"/>
    </source>
</evidence>
<organism evidence="8 9">
    <name type="scientific">Pyronema omphalodes (strain CBS 100304)</name>
    <name type="common">Pyronema confluens</name>
    <dbReference type="NCBI Taxonomy" id="1076935"/>
    <lineage>
        <taxon>Eukaryota</taxon>
        <taxon>Fungi</taxon>
        <taxon>Dikarya</taxon>
        <taxon>Ascomycota</taxon>
        <taxon>Pezizomycotina</taxon>
        <taxon>Pezizomycetes</taxon>
        <taxon>Pezizales</taxon>
        <taxon>Pyronemataceae</taxon>
        <taxon>Pyronema</taxon>
    </lineage>
</organism>
<sequence length="286" mass="32010">MSLTTLLHSARNLGWLPLLPANYTLLLRLWRYFPLVLPIQLSTTFYPMGKTSFSSIFNLPGKPAWMIQELLSPLFLLLNLYPSSSARPSKENAFLAALFCIHYFHRAIVSPLLNPSMAPMHAIMFCSAVGFNYVNGSLIGAWLGGRGEAAGVPVWQGVIGGLVFAAGFAGNIYHEELLRDIRRPGKHAQEAKEKGQEVVEGDGRVYRVPQGGLFRWCWFPHYFCEWIEWTGFMIAAGGPWKCVPAAMFLINELATMGPRAIQGKRWYKEKFGAKTPERYAVVPGIL</sequence>
<gene>
    <name evidence="8" type="ORF">PCON_03533</name>
</gene>
<dbReference type="PANTHER" id="PTHR10556:SF43">
    <property type="entry name" value="STEROID 5-ALPHA-REDUCTASE DET2"/>
    <property type="match status" value="1"/>
</dbReference>
<feature type="domain" description="3-oxo-5-alpha-steroid 4-dehydrogenase C-terminal" evidence="7">
    <location>
        <begin position="120"/>
        <end position="286"/>
    </location>
</feature>
<dbReference type="Proteomes" id="UP000018144">
    <property type="component" value="Unassembled WGS sequence"/>
</dbReference>
<reference evidence="8 9" key="1">
    <citation type="journal article" date="2013" name="PLoS Genet.">
        <title>The genome and development-dependent transcriptomes of Pyronema confluens: a window into fungal evolution.</title>
        <authorList>
            <person name="Traeger S."/>
            <person name="Altegoer F."/>
            <person name="Freitag M."/>
            <person name="Gabaldon T."/>
            <person name="Kempken F."/>
            <person name="Kumar A."/>
            <person name="Marcet-Houben M."/>
            <person name="Poggeler S."/>
            <person name="Stajich J.E."/>
            <person name="Nowrousian M."/>
        </authorList>
    </citation>
    <scope>NUCLEOTIDE SEQUENCE [LARGE SCALE GENOMIC DNA]</scope>
    <source>
        <strain evidence="9">CBS 100304</strain>
        <tissue evidence="8">Vegetative mycelium</tissue>
    </source>
</reference>
<keyword evidence="3 6" id="KW-0812">Transmembrane</keyword>
<evidence type="ECO:0000313" key="8">
    <source>
        <dbReference type="EMBL" id="CCX34337.1"/>
    </source>
</evidence>
<dbReference type="PANTHER" id="PTHR10556">
    <property type="entry name" value="3-OXO-5-ALPHA-STEROID 4-DEHYDROGENASE"/>
    <property type="match status" value="1"/>
</dbReference>
<dbReference type="InterPro" id="IPR039357">
    <property type="entry name" value="SRD5A/TECR"/>
</dbReference>
<comment type="subcellular location">
    <subcellularLocation>
        <location evidence="1">Membrane</location>
        <topology evidence="1">Multi-pass membrane protein</topology>
    </subcellularLocation>
</comment>
<keyword evidence="5 6" id="KW-0472">Membrane</keyword>
<dbReference type="GO" id="GO:0006629">
    <property type="term" value="P:lipid metabolic process"/>
    <property type="evidence" value="ECO:0007669"/>
    <property type="project" value="InterPro"/>
</dbReference>
<dbReference type="EMBL" id="HF936516">
    <property type="protein sequence ID" value="CCX34337.1"/>
    <property type="molecule type" value="Genomic_DNA"/>
</dbReference>
<dbReference type="eggNOG" id="KOG1638">
    <property type="taxonomic scope" value="Eukaryota"/>
</dbReference>
<dbReference type="InterPro" id="IPR001104">
    <property type="entry name" value="3-oxo-5_a-steroid_4-DH_C"/>
</dbReference>
<evidence type="ECO:0000256" key="5">
    <source>
        <dbReference type="ARBA" id="ARBA00023136"/>
    </source>
</evidence>
<evidence type="ECO:0000256" key="2">
    <source>
        <dbReference type="ARBA" id="ARBA00007742"/>
    </source>
</evidence>
<comment type="similarity">
    <text evidence="2">Belongs to the steroid 5-alpha reductase family.</text>
</comment>
<dbReference type="GO" id="GO:0016020">
    <property type="term" value="C:membrane"/>
    <property type="evidence" value="ECO:0007669"/>
    <property type="project" value="UniProtKB-SubCell"/>
</dbReference>
<dbReference type="OMA" id="PHYALEW"/>
<dbReference type="STRING" id="1076935.U4LV74"/>